<sequence length="324" mass="37379">MNGKDILHGEYEWNNSMQDLIATRAMQRLQHVHQAGAAYLIHGNWTVTRLEHSIGVMLLIKRFGGSVEEQVAGLLHDISHTSFSHVIDYLVDDKKESYHDQIFLDTIQNSEVANILTAANYNLSLGDLSQYKLLEQLAPNLCADRIDYFLRDMRTYGYISEEEVTDFFDDLSVVDGQFVLQSEDIAMWYIRKYQEYVAVVLLDPRNIYSAWKMTMILRYAIEANYITLQFLETSTDEAVMEKLRGILDKKLQDELATLHRGVKVVLDERNFDFHMRGKTRVVDPLVQTMTGVVPISTINEEAKSTIKTLKEKYQNGSFIRVIHV</sequence>
<organism evidence="2 3">
    <name type="scientific">Listeria cornellensis FSL F6-0969</name>
    <dbReference type="NCBI Taxonomy" id="1265820"/>
    <lineage>
        <taxon>Bacteria</taxon>
        <taxon>Bacillati</taxon>
        <taxon>Bacillota</taxon>
        <taxon>Bacilli</taxon>
        <taxon>Bacillales</taxon>
        <taxon>Listeriaceae</taxon>
        <taxon>Listeria</taxon>
    </lineage>
</organism>
<proteinExistence type="predicted"/>
<dbReference type="PANTHER" id="PTHR11373">
    <property type="entry name" value="DEOXYNUCLEOSIDE TRIPHOSPHATE TRIPHOSPHOHYDROLASE"/>
    <property type="match status" value="1"/>
</dbReference>
<dbReference type="SMART" id="SM00471">
    <property type="entry name" value="HDc"/>
    <property type="match status" value="1"/>
</dbReference>
<dbReference type="SUPFAM" id="SSF109604">
    <property type="entry name" value="HD-domain/PDEase-like"/>
    <property type="match status" value="1"/>
</dbReference>
<dbReference type="InterPro" id="IPR003607">
    <property type="entry name" value="HD/PDEase_dom"/>
</dbReference>
<dbReference type="GO" id="GO:0006203">
    <property type="term" value="P:dGTP catabolic process"/>
    <property type="evidence" value="ECO:0007669"/>
    <property type="project" value="TreeGrafter"/>
</dbReference>
<feature type="domain" description="HD/PDEase" evidence="1">
    <location>
        <begin position="45"/>
        <end position="134"/>
    </location>
</feature>
<comment type="caution">
    <text evidence="2">The sequence shown here is derived from an EMBL/GenBank/DDBJ whole genome shotgun (WGS) entry which is preliminary data.</text>
</comment>
<evidence type="ECO:0000259" key="1">
    <source>
        <dbReference type="SMART" id="SM00471"/>
    </source>
</evidence>
<dbReference type="Pfam" id="PF01966">
    <property type="entry name" value="HD"/>
    <property type="match status" value="1"/>
</dbReference>
<evidence type="ECO:0000313" key="3">
    <source>
        <dbReference type="Proteomes" id="UP000019254"/>
    </source>
</evidence>
<dbReference type="CDD" id="cd00077">
    <property type="entry name" value="HDc"/>
    <property type="match status" value="1"/>
</dbReference>
<accession>W7C571</accession>
<dbReference type="InterPro" id="IPR050135">
    <property type="entry name" value="dGTPase-like"/>
</dbReference>
<gene>
    <name evidence="2" type="ORF">PCORN_02157</name>
</gene>
<dbReference type="AlphaFoldDB" id="W7C571"/>
<dbReference type="PANTHER" id="PTHR11373:SF41">
    <property type="entry name" value="METAL-DEPENDENT PHOSPHOHYDROLASE"/>
    <property type="match status" value="1"/>
</dbReference>
<keyword evidence="3" id="KW-1185">Reference proteome</keyword>
<keyword evidence="2" id="KW-0378">Hydrolase</keyword>
<dbReference type="Gene3D" id="1.10.3210.10">
    <property type="entry name" value="Hypothetical protein af1432"/>
    <property type="match status" value="1"/>
</dbReference>
<dbReference type="InterPro" id="IPR006674">
    <property type="entry name" value="HD_domain"/>
</dbReference>
<dbReference type="GO" id="GO:0008832">
    <property type="term" value="F:dGTPase activity"/>
    <property type="evidence" value="ECO:0007669"/>
    <property type="project" value="TreeGrafter"/>
</dbReference>
<protein>
    <submittedName>
        <fullName evidence="2">Metal-dependent phosphohydrolase</fullName>
    </submittedName>
</protein>
<dbReference type="STRING" id="1265820.PCORN_02157"/>
<dbReference type="PATRIC" id="fig|1265820.5.peg.419"/>
<evidence type="ECO:0000313" key="2">
    <source>
        <dbReference type="EMBL" id="EUJ32340.1"/>
    </source>
</evidence>
<reference evidence="2 3" key="1">
    <citation type="journal article" date="2014" name="Int. J. Syst. Evol. Microbiol.">
        <title>Listeria floridensis sp. nov., Listeria aquatica sp. nov., Listeria cornellensis sp. nov., Listeria riparia sp. nov. and Listeria grandensis sp. nov., from agricultural and natural environments.</title>
        <authorList>
            <person name="den Bakker H.C."/>
            <person name="Warchocki S."/>
            <person name="Wright E.M."/>
            <person name="Allred A.F."/>
            <person name="Ahlstrom C."/>
            <person name="Manuel C.S."/>
            <person name="Stasiewicz M.J."/>
            <person name="Burrell A."/>
            <person name="Roof S."/>
            <person name="Strawn L."/>
            <person name="Fortes E.D."/>
            <person name="Nightingale K.K."/>
            <person name="Kephart D."/>
            <person name="Wiedmann M."/>
        </authorList>
    </citation>
    <scope>NUCLEOTIDE SEQUENCE [LARGE SCALE GENOMIC DNA]</scope>
    <source>
        <strain evidence="3">FSL F6-969</strain>
    </source>
</reference>
<dbReference type="EMBL" id="AODE01000005">
    <property type="protein sequence ID" value="EUJ32340.1"/>
    <property type="molecule type" value="Genomic_DNA"/>
</dbReference>
<name>W7C571_9LIST</name>
<dbReference type="Proteomes" id="UP000019254">
    <property type="component" value="Unassembled WGS sequence"/>
</dbReference>